<accession>A0A6J5N8M7</accession>
<proteinExistence type="predicted"/>
<name>A0A6J5N8M7_9CAUD</name>
<protein>
    <submittedName>
        <fullName evidence="1">Uncharacterized protein</fullName>
    </submittedName>
</protein>
<evidence type="ECO:0000313" key="1">
    <source>
        <dbReference type="EMBL" id="CAB4154356.1"/>
    </source>
</evidence>
<dbReference type="EMBL" id="LR796612">
    <property type="protein sequence ID" value="CAB4154356.1"/>
    <property type="molecule type" value="Genomic_DNA"/>
</dbReference>
<sequence>MDENNNQLPPNGVLIYLDHEGDWIMSANRFRTTKVDEEVRKQMVVSAMEQTGLEEYEIIDRLPAIGDDVGQIENVQRVVASLEEATTLTSGLWAWLTGLEEEFPYPCACGEEHSND</sequence>
<gene>
    <name evidence="1" type="ORF">UFOVP629_87</name>
</gene>
<organism evidence="1">
    <name type="scientific">uncultured Caudovirales phage</name>
    <dbReference type="NCBI Taxonomy" id="2100421"/>
    <lineage>
        <taxon>Viruses</taxon>
        <taxon>Duplodnaviria</taxon>
        <taxon>Heunggongvirae</taxon>
        <taxon>Uroviricota</taxon>
        <taxon>Caudoviricetes</taxon>
        <taxon>Peduoviridae</taxon>
        <taxon>Maltschvirus</taxon>
        <taxon>Maltschvirus maltsch</taxon>
    </lineage>
</organism>
<reference evidence="1" key="1">
    <citation type="submission" date="2020-04" db="EMBL/GenBank/DDBJ databases">
        <authorList>
            <person name="Chiriac C."/>
            <person name="Salcher M."/>
            <person name="Ghai R."/>
            <person name="Kavagutti S V."/>
        </authorList>
    </citation>
    <scope>NUCLEOTIDE SEQUENCE</scope>
</reference>